<organism evidence="1">
    <name type="scientific">Homalodisca liturata</name>
    <dbReference type="NCBI Taxonomy" id="320908"/>
    <lineage>
        <taxon>Eukaryota</taxon>
        <taxon>Metazoa</taxon>
        <taxon>Ecdysozoa</taxon>
        <taxon>Arthropoda</taxon>
        <taxon>Hexapoda</taxon>
        <taxon>Insecta</taxon>
        <taxon>Pterygota</taxon>
        <taxon>Neoptera</taxon>
        <taxon>Paraneoptera</taxon>
        <taxon>Hemiptera</taxon>
        <taxon>Auchenorrhyncha</taxon>
        <taxon>Membracoidea</taxon>
        <taxon>Cicadellidae</taxon>
        <taxon>Cicadellinae</taxon>
        <taxon>Proconiini</taxon>
        <taxon>Homalodisca</taxon>
    </lineage>
</organism>
<gene>
    <name evidence="1" type="ORF">g.57987</name>
</gene>
<dbReference type="EMBL" id="GECU01001257">
    <property type="protein sequence ID" value="JAT06450.1"/>
    <property type="molecule type" value="Transcribed_RNA"/>
</dbReference>
<feature type="non-terminal residue" evidence="1">
    <location>
        <position position="1"/>
    </location>
</feature>
<feature type="non-terminal residue" evidence="1">
    <location>
        <position position="107"/>
    </location>
</feature>
<dbReference type="AlphaFoldDB" id="A0A1B6K4R2"/>
<accession>A0A1B6K4R2</accession>
<protein>
    <recommendedName>
        <fullName evidence="2">Endonuclease/exonuclease/phosphatase domain-containing protein</fullName>
    </recommendedName>
</protein>
<evidence type="ECO:0008006" key="2">
    <source>
        <dbReference type="Google" id="ProtNLM"/>
    </source>
</evidence>
<evidence type="ECO:0000313" key="1">
    <source>
        <dbReference type="EMBL" id="JAT06450.1"/>
    </source>
</evidence>
<reference evidence="1" key="1">
    <citation type="submission" date="2015-11" db="EMBL/GenBank/DDBJ databases">
        <title>De novo transcriptome assembly of four potential Pierce s Disease insect vectors from Arizona vineyards.</title>
        <authorList>
            <person name="Tassone E.E."/>
        </authorList>
    </citation>
    <scope>NUCLEOTIDE SEQUENCE</scope>
</reference>
<sequence>VGDFNLLGIDWNGLSTGTHSPASRVVRSLMDLFQLYQINQIYNSRDVMLDLILSSNKDINVSLESDNLLPVEERHHPPLSFEIHYRHINQSHLLKRHIYDLKRCNLM</sequence>
<proteinExistence type="predicted"/>
<name>A0A1B6K4R2_9HEMI</name>